<dbReference type="Pfam" id="PF24626">
    <property type="entry name" value="SH3_Tf2-1"/>
    <property type="match status" value="1"/>
</dbReference>
<dbReference type="InterPro" id="IPR056924">
    <property type="entry name" value="SH3_Tf2-1"/>
</dbReference>
<evidence type="ECO:0000313" key="3">
    <source>
        <dbReference type="Proteomes" id="UP001221898"/>
    </source>
</evidence>
<dbReference type="EMBL" id="JAINUG010000125">
    <property type="protein sequence ID" value="KAJ8394501.1"/>
    <property type="molecule type" value="Genomic_DNA"/>
</dbReference>
<keyword evidence="3" id="KW-1185">Reference proteome</keyword>
<evidence type="ECO:0000259" key="1">
    <source>
        <dbReference type="Pfam" id="PF24626"/>
    </source>
</evidence>
<reference evidence="2" key="1">
    <citation type="journal article" date="2023" name="Science">
        <title>Genome structures resolve the early diversification of teleost fishes.</title>
        <authorList>
            <person name="Parey E."/>
            <person name="Louis A."/>
            <person name="Montfort J."/>
            <person name="Bouchez O."/>
            <person name="Roques C."/>
            <person name="Iampietro C."/>
            <person name="Lluch J."/>
            <person name="Castinel A."/>
            <person name="Donnadieu C."/>
            <person name="Desvignes T."/>
            <person name="Floi Bucao C."/>
            <person name="Jouanno E."/>
            <person name="Wen M."/>
            <person name="Mejri S."/>
            <person name="Dirks R."/>
            <person name="Jansen H."/>
            <person name="Henkel C."/>
            <person name="Chen W.J."/>
            <person name="Zahm M."/>
            <person name="Cabau C."/>
            <person name="Klopp C."/>
            <person name="Thompson A.W."/>
            <person name="Robinson-Rechavi M."/>
            <person name="Braasch I."/>
            <person name="Lecointre G."/>
            <person name="Bobe J."/>
            <person name="Postlethwait J.H."/>
            <person name="Berthelot C."/>
            <person name="Roest Crollius H."/>
            <person name="Guiguen Y."/>
        </authorList>
    </citation>
    <scope>NUCLEOTIDE SEQUENCE</scope>
    <source>
        <strain evidence="2">NC1722</strain>
    </source>
</reference>
<dbReference type="AlphaFoldDB" id="A0AAD7S1Z5"/>
<accession>A0AAD7S1Z5</accession>
<protein>
    <recommendedName>
        <fullName evidence="1">Tf2-1-like SH3-like domain-containing protein</fullName>
    </recommendedName>
</protein>
<evidence type="ECO:0000313" key="2">
    <source>
        <dbReference type="EMBL" id="KAJ8394501.1"/>
    </source>
</evidence>
<proteinExistence type="predicted"/>
<gene>
    <name evidence="2" type="ORF">AAFF_G00045110</name>
</gene>
<feature type="domain" description="Tf2-1-like SH3-like" evidence="1">
    <location>
        <begin position="70"/>
        <end position="122"/>
    </location>
</feature>
<dbReference type="Proteomes" id="UP001221898">
    <property type="component" value="Unassembled WGS sequence"/>
</dbReference>
<organism evidence="2 3">
    <name type="scientific">Aldrovandia affinis</name>
    <dbReference type="NCBI Taxonomy" id="143900"/>
    <lineage>
        <taxon>Eukaryota</taxon>
        <taxon>Metazoa</taxon>
        <taxon>Chordata</taxon>
        <taxon>Craniata</taxon>
        <taxon>Vertebrata</taxon>
        <taxon>Euteleostomi</taxon>
        <taxon>Actinopterygii</taxon>
        <taxon>Neopterygii</taxon>
        <taxon>Teleostei</taxon>
        <taxon>Notacanthiformes</taxon>
        <taxon>Halosauridae</taxon>
        <taxon>Aldrovandia</taxon>
    </lineage>
</organism>
<comment type="caution">
    <text evidence="2">The sequence shown here is derived from an EMBL/GenBank/DDBJ whole genome shotgun (WGS) entry which is preliminary data.</text>
</comment>
<name>A0AAD7S1Z5_9TELE</name>
<sequence>MGVLQRCLSFYQVLPSLQRNSEALLEYAHNTLRCSTTGMSPYEAQFGYQPPLFPDQERETGVPSAEIHRVWLSAWDLPLKVENRKLAPHFVGPFKVVRRVNLVAYRLLLSPEIRRIHPTFHMDLNICAVAVVLILCQS</sequence>